<dbReference type="CDD" id="cd18086">
    <property type="entry name" value="HsC9orf114-like"/>
    <property type="match status" value="1"/>
</dbReference>
<dbReference type="Gene3D" id="2.40.50.140">
    <property type="entry name" value="Nucleic acid-binding proteins"/>
    <property type="match status" value="1"/>
</dbReference>
<dbReference type="Proteomes" id="UP000294299">
    <property type="component" value="Chromosome NFRAN"/>
</dbReference>
<evidence type="ECO:0000313" key="2">
    <source>
        <dbReference type="Proteomes" id="UP000294299"/>
    </source>
</evidence>
<evidence type="ECO:0000313" key="1">
    <source>
        <dbReference type="EMBL" id="VFJ15498.1"/>
    </source>
</evidence>
<sequence length="282" mass="32611">MRTLKYNVAIPDSYLYGTKTNIDRTIKVFQLSRTLSIFRISSIYIYHDKVLNPSNYERKFLTMLLEYLDTPQYLRRKIYPMSEMLRAVGRLHPIRSPHHKDNPGKKNLKSGEIRVGLLEKKGGMLCVDIGLDSLIQYRGNIRQVGNKINVKIMRTGKQIYAIDVPNEELANLFWGYSVHYYTDLKKLVQTFDPSNLLLTSKNSPYFNGKVMDYNSTQDYDPSCAMLVIFGSPKYGLDVIFNKEGIDNKKYQSFNFFPHQGTQTVRLEEAIFGVLSILNCCLK</sequence>
<organism evidence="1 2">
    <name type="scientific">Candidatus Nitrosocosmicus franklandianus</name>
    <dbReference type="NCBI Taxonomy" id="1798806"/>
    <lineage>
        <taxon>Archaea</taxon>
        <taxon>Nitrososphaerota</taxon>
        <taxon>Nitrososphaeria</taxon>
        <taxon>Nitrososphaerales</taxon>
        <taxon>Nitrososphaeraceae</taxon>
        <taxon>Candidatus Nitrosocosmicus</taxon>
    </lineage>
</organism>
<dbReference type="Pfam" id="PF02598">
    <property type="entry name" value="Methyltrn_RNA_3"/>
    <property type="match status" value="1"/>
</dbReference>
<dbReference type="InterPro" id="IPR029028">
    <property type="entry name" value="Alpha/beta_knot_MTases"/>
</dbReference>
<dbReference type="InterPro" id="IPR003750">
    <property type="entry name" value="Put_MeTrfase-C9orf114-like"/>
</dbReference>
<dbReference type="SUPFAM" id="SSF75217">
    <property type="entry name" value="alpha/beta knot"/>
    <property type="match status" value="1"/>
</dbReference>
<accession>A0A484IFD8</accession>
<name>A0A484IFD8_9ARCH</name>
<protein>
    <recommendedName>
        <fullName evidence="3">RNA methyltransferase</fullName>
    </recommendedName>
</protein>
<dbReference type="PANTHER" id="PTHR12150">
    <property type="entry name" value="CLASS IV SAM-BINDING METHYLTRANSFERASE-RELATED"/>
    <property type="match status" value="1"/>
</dbReference>
<dbReference type="GeneID" id="39422273"/>
<dbReference type="RefSeq" id="WP_134485490.1">
    <property type="nucleotide sequence ID" value="NZ_LR216287.1"/>
</dbReference>
<gene>
    <name evidence="1" type="ORF">NFRAN_3180</name>
</gene>
<keyword evidence="2" id="KW-1185">Reference proteome</keyword>
<dbReference type="KEGG" id="nfn:NFRAN_3180"/>
<dbReference type="AlphaFoldDB" id="A0A484IFD8"/>
<dbReference type="EMBL" id="LR216287">
    <property type="protein sequence ID" value="VFJ15498.1"/>
    <property type="molecule type" value="Genomic_DNA"/>
</dbReference>
<dbReference type="InterPro" id="IPR029026">
    <property type="entry name" value="tRNA_m1G_MTases_N"/>
</dbReference>
<evidence type="ECO:0008006" key="3">
    <source>
        <dbReference type="Google" id="ProtNLM"/>
    </source>
</evidence>
<proteinExistence type="predicted"/>
<dbReference type="OrthoDB" id="4144at2157"/>
<dbReference type="InterPro" id="IPR012340">
    <property type="entry name" value="NA-bd_OB-fold"/>
</dbReference>
<reference evidence="1 2" key="1">
    <citation type="submission" date="2019-02" db="EMBL/GenBank/DDBJ databases">
        <authorList>
            <person name="Lehtovirta-Morley E L."/>
        </authorList>
    </citation>
    <scope>NUCLEOTIDE SEQUENCE [LARGE SCALE GENOMIC DNA]</scope>
    <source>
        <strain evidence="1">NFRAN1</strain>
    </source>
</reference>
<dbReference type="Gene3D" id="3.40.1280.10">
    <property type="match status" value="1"/>
</dbReference>
<dbReference type="PANTHER" id="PTHR12150:SF13">
    <property type="entry name" value="METHYLTRANSFERASE C9ORF114-RELATED"/>
    <property type="match status" value="1"/>
</dbReference>